<organism evidence="8 9">
    <name type="scientific">Bursaphelenchus okinawaensis</name>
    <dbReference type="NCBI Taxonomy" id="465554"/>
    <lineage>
        <taxon>Eukaryota</taxon>
        <taxon>Metazoa</taxon>
        <taxon>Ecdysozoa</taxon>
        <taxon>Nematoda</taxon>
        <taxon>Chromadorea</taxon>
        <taxon>Rhabditida</taxon>
        <taxon>Tylenchina</taxon>
        <taxon>Tylenchomorpha</taxon>
        <taxon>Aphelenchoidea</taxon>
        <taxon>Aphelenchoididae</taxon>
        <taxon>Bursaphelenchus</taxon>
    </lineage>
</organism>
<feature type="domain" description="EF-hand" evidence="6">
    <location>
        <begin position="1781"/>
        <end position="1816"/>
    </location>
</feature>
<dbReference type="InterPro" id="IPR036534">
    <property type="entry name" value="GAR_dom_sf"/>
</dbReference>
<feature type="region of interest" description="Disordered" evidence="5">
    <location>
        <begin position="411"/>
        <end position="462"/>
    </location>
</feature>
<dbReference type="Gene3D" id="1.20.58.60">
    <property type="match status" value="6"/>
</dbReference>
<dbReference type="GO" id="GO:0005856">
    <property type="term" value="C:cytoskeleton"/>
    <property type="evidence" value="ECO:0007669"/>
    <property type="project" value="UniProtKB-SubCell"/>
</dbReference>
<dbReference type="InterPro" id="IPR011992">
    <property type="entry name" value="EF-hand-dom_pair"/>
</dbReference>
<sequence>MALSTNSPPSSDLGEQAMRHLEVVEQYQRQGSNIFDESTKTSIQGSIYSEQDRDVGASVYVDSDGNSIFSQSAGRKMTKPDKYTAREGMDESFYEQNMGVSTYETMVEKMSKSQIRPVDMNANFDKRLERTKEIEVVPLPSGQSQASSARQSEEKDVSHSSDTQSFVTPRETPEKDSTSEATDSQLLASVSKSAHWTDSEGKSGRVADSEAKSVSVTDSEAKLVHLTDSEANHHNSDDDFVMVDKDDVKPEAEDEEDQSGSDKDFGVEAELEANVKEVELRKKRESEEKPSEGDGKDLKSPESQELEASDRAHKLDANKLVSESQTTEIQRSNVGIGAVQSTSEASTEASKPTMSSSETMTEQMTSESMATQSEGHNMGTMATQFEGHNMGTMATQSEGHNTGTIATQSNEAATGSTVDQKSTDSAATQSEAPKLASKTSETSAASRSTEVGLQTAPPEADSRNEAIQELNDLRNALENWLEESEDLMHSQRAPSADPKVLRAQLQSHDLYIKLVDDKQESITKFLRMVEYHDDADLRDGAASIDARYLSLIRGVHERRQNLSDSLALAEEFHQLAGPLKQWVQDTRKKITQLCKVVTTPEEIDRNLVRQEQLQLEIDGKRERFDELVGLYVELGKYVGSDDENELDAQVRNLTTHYDALGQRCLNCGMALRNFSQDMSNFLADSDELADWLTQVEDEFERMEQTPLDGEQLVRISDEFSDLASAISERQSTVLRIVDESRELCAHTSGSEAMQMSARIDRLQSRYNDLLNQSMKRIDILAQAIQISNELTEMVEQSEEFLDDCDDTFYLLDEVTVDEQVEALIGLEQMLESNAELVEEVEKVSMELRSLTKGADEVELIKRSDELRERFAAVRALIDERLRRIENADQTQRETFTAVDYWLEFFEEALAQTADAEQPPADLHRIKELCLEQRALNERMASERAGVRDLIAEAQRIARDQNLTMENNPIEAKLVRLRWLMGEAAKSGAERLAILEQTAHLLRSEVMPEYEQIRMKQEFGQGVQREVRNELAAQRHDQPSQFNYPPSQRNDQPSQQNDRSSQDIHSSFQQIDQQSQQNNQLQQQTAPPSRFEKWQIYLDEAALKLNKPLGALVETVQTQLQDLDKLSNDLAENEPFFRQDLADSTATKAESQEAATSLDSTFTGLKEKLLQRHSQLEQAMEEAVQLEGQLESLTKWTTAAERALANQPPFSRRPDKLEAGLADQQNFLEKVQEQKLKLNDLIQASTKVQFKCDKKDGIYVKNQVVTLKNKLEKTSQNANERAKAMETALTEIQSYLTDSQKLSEWTKHQVEHLNSEPIDSTAERIKAQVEQHKAFLDELVARQETVDIIHGAGQVLAERAPKEDKKWFHQQKEHLKADWASLQQAAKQKTKDLDEALAASGQFEDGLLKLVEWIDQKLPVLEKELEDGRFGGDMETVDKLIIENNELEQQLNQKQKVVEIIRSRSIEILSESGDEEAQQIKNKIDELENKWFRLGKAVQLKGNNLNMAINEAVDATESAKELNDELNKIEARIRRETSQTTDDAENSRLALEKLVDIKNAFEKEAELYNKLLGVIDNINPKAHPKAQPNLQHLADQAAERWDQVAALIDERIKQAQDQYNNLTVNDENLKKYTEMAEDAAKTIEQTNDNAQTAENLEDIVELILKHDEFKKQLRQEQPNIEKVVEVGQGQKASNDVIKIPKRIQQRFGIGSGVKKSLNPKEKRSKRQKQADQLEEQWQQIWKNAVELEEHLKERRAHVEELQRLEDFTFADWRDRYLKWIDATKARHSDLFRQIDRNGQGHVTRQEFIEGVLKTKFPTTRLEMEKVADQFDRNGMITSKEFANALRYVDIKKHRLPAAPGPSTTPRRQIAIGLTKSPTQVKVEKEKIAKEITKESERCKCHNHFKIQCDRETKGGAVKYAFGDSQMKRMVRILHSTVMVRVGGGWEELSSFLKTHDPCRAKGRTNIELNHGHEFVMPAVTPLGANDVMGTFGTRKSSAGTSSGRSTPRKFVKYNVDDWDKVNQGPVIKVREKTERSVPMFKKPLTPNSSLNSSRIYSRQASDLSAKDGSTTKIPRPLSYQNLAQSASRPSSRASDVSEASGTPSRLPRKTPSRSESRNS</sequence>
<dbReference type="InterPro" id="IPR043197">
    <property type="entry name" value="Plakin"/>
</dbReference>
<accession>A0A811JPY3</accession>
<dbReference type="PROSITE" id="PS50222">
    <property type="entry name" value="EF_HAND_2"/>
    <property type="match status" value="1"/>
</dbReference>
<dbReference type="SUPFAM" id="SSF47473">
    <property type="entry name" value="EF-hand"/>
    <property type="match status" value="1"/>
</dbReference>
<protein>
    <recommendedName>
        <fullName evidence="10">GAR domain-containing protein</fullName>
    </recommendedName>
</protein>
<dbReference type="OrthoDB" id="2250192at2759"/>
<feature type="coiled-coil region" evidence="4">
    <location>
        <begin position="1165"/>
        <end position="1195"/>
    </location>
</feature>
<evidence type="ECO:0000313" key="8">
    <source>
        <dbReference type="EMBL" id="CAD5205427.1"/>
    </source>
</evidence>
<dbReference type="EMBL" id="CAJFCW020000001">
    <property type="protein sequence ID" value="CAG9077337.1"/>
    <property type="molecule type" value="Genomic_DNA"/>
</dbReference>
<dbReference type="PANTHER" id="PTHR23169">
    <property type="entry name" value="ENVOPLAKIN"/>
    <property type="match status" value="1"/>
</dbReference>
<dbReference type="Pfam" id="PF00435">
    <property type="entry name" value="Spectrin"/>
    <property type="match status" value="4"/>
</dbReference>
<evidence type="ECO:0000259" key="7">
    <source>
        <dbReference type="PROSITE" id="PS51460"/>
    </source>
</evidence>
<name>A0A811JPY3_9BILA</name>
<dbReference type="InterPro" id="IPR018159">
    <property type="entry name" value="Spectrin/alpha-actinin"/>
</dbReference>
<feature type="region of interest" description="Disordered" evidence="5">
    <location>
        <begin position="132"/>
        <end position="375"/>
    </location>
</feature>
<feature type="coiled-coil region" evidence="4">
    <location>
        <begin position="463"/>
        <end position="490"/>
    </location>
</feature>
<feature type="compositionally biased region" description="Polar residues" evidence="5">
    <location>
        <begin position="411"/>
        <end position="431"/>
    </location>
</feature>
<feature type="compositionally biased region" description="Polar residues" evidence="5">
    <location>
        <begin position="2044"/>
        <end position="2083"/>
    </location>
</feature>
<feature type="compositionally biased region" description="Low complexity" evidence="5">
    <location>
        <begin position="436"/>
        <end position="449"/>
    </location>
</feature>
<comment type="subcellular location">
    <subcellularLocation>
        <location evidence="1">Cytoplasm</location>
        <location evidence="1">Cytoskeleton</location>
    </subcellularLocation>
</comment>
<dbReference type="CDD" id="cd00176">
    <property type="entry name" value="SPEC"/>
    <property type="match status" value="5"/>
</dbReference>
<feature type="domain" description="GAR" evidence="7">
    <location>
        <begin position="1881"/>
        <end position="1958"/>
    </location>
</feature>
<evidence type="ECO:0000313" key="9">
    <source>
        <dbReference type="Proteomes" id="UP000614601"/>
    </source>
</evidence>
<dbReference type="InterPro" id="IPR003108">
    <property type="entry name" value="GAR_dom"/>
</dbReference>
<dbReference type="SUPFAM" id="SSF143575">
    <property type="entry name" value="GAS2 domain-like"/>
    <property type="match status" value="1"/>
</dbReference>
<evidence type="ECO:0000256" key="2">
    <source>
        <dbReference type="ARBA" id="ARBA00022490"/>
    </source>
</evidence>
<feature type="compositionally biased region" description="Low complexity" evidence="5">
    <location>
        <begin position="141"/>
        <end position="150"/>
    </location>
</feature>
<evidence type="ECO:0000256" key="3">
    <source>
        <dbReference type="ARBA" id="ARBA00023212"/>
    </source>
</evidence>
<dbReference type="SMART" id="SM00150">
    <property type="entry name" value="SPEC"/>
    <property type="match status" value="8"/>
</dbReference>
<dbReference type="GO" id="GO:0008017">
    <property type="term" value="F:microtubule binding"/>
    <property type="evidence" value="ECO:0007669"/>
    <property type="project" value="InterPro"/>
</dbReference>
<evidence type="ECO:0000256" key="4">
    <source>
        <dbReference type="SAM" id="Coils"/>
    </source>
</evidence>
<dbReference type="Proteomes" id="UP000614601">
    <property type="component" value="Unassembled WGS sequence"/>
</dbReference>
<proteinExistence type="predicted"/>
<dbReference type="SMART" id="SM00243">
    <property type="entry name" value="GAS2"/>
    <property type="match status" value="1"/>
</dbReference>
<feature type="compositionally biased region" description="Basic and acidic residues" evidence="5">
    <location>
        <begin position="195"/>
        <end position="211"/>
    </location>
</feature>
<evidence type="ECO:0008006" key="10">
    <source>
        <dbReference type="Google" id="ProtNLM"/>
    </source>
</evidence>
<feature type="compositionally biased region" description="Polar residues" evidence="5">
    <location>
        <begin position="179"/>
        <end position="194"/>
    </location>
</feature>
<feature type="region of interest" description="Disordered" evidence="5">
    <location>
        <begin position="1031"/>
        <end position="1087"/>
    </location>
</feature>
<feature type="coiled-coil region" evidence="4">
    <location>
        <begin position="1436"/>
        <end position="1538"/>
    </location>
</feature>
<reference evidence="8" key="1">
    <citation type="submission" date="2020-09" db="EMBL/GenBank/DDBJ databases">
        <authorList>
            <person name="Kikuchi T."/>
        </authorList>
    </citation>
    <scope>NUCLEOTIDE SEQUENCE</scope>
    <source>
        <strain evidence="8">SH1</strain>
    </source>
</reference>
<dbReference type="Gene3D" id="1.10.238.10">
    <property type="entry name" value="EF-hand"/>
    <property type="match status" value="1"/>
</dbReference>
<evidence type="ECO:0000259" key="6">
    <source>
        <dbReference type="PROSITE" id="PS50222"/>
    </source>
</evidence>
<evidence type="ECO:0000256" key="5">
    <source>
        <dbReference type="SAM" id="MobiDB-lite"/>
    </source>
</evidence>
<feature type="compositionally biased region" description="Low complexity" evidence="5">
    <location>
        <begin position="2084"/>
        <end position="2093"/>
    </location>
</feature>
<dbReference type="Pfam" id="PF02187">
    <property type="entry name" value="GAS2"/>
    <property type="match status" value="1"/>
</dbReference>
<dbReference type="PROSITE" id="PS51460">
    <property type="entry name" value="GAR"/>
    <property type="match status" value="1"/>
</dbReference>
<dbReference type="InterPro" id="IPR002017">
    <property type="entry name" value="Spectrin_repeat"/>
</dbReference>
<dbReference type="Proteomes" id="UP000783686">
    <property type="component" value="Unassembled WGS sequence"/>
</dbReference>
<dbReference type="EMBL" id="CAJFDH010000001">
    <property type="protein sequence ID" value="CAD5205427.1"/>
    <property type="molecule type" value="Genomic_DNA"/>
</dbReference>
<keyword evidence="9" id="KW-1185">Reference proteome</keyword>
<gene>
    <name evidence="8" type="ORF">BOKJ2_LOCUS111</name>
</gene>
<feature type="region of interest" description="Disordered" evidence="5">
    <location>
        <begin position="2031"/>
        <end position="2118"/>
    </location>
</feature>
<comment type="caution">
    <text evidence="8">The sequence shown here is derived from an EMBL/GenBank/DDBJ whole genome shotgun (WGS) entry which is preliminary data.</text>
</comment>
<feature type="compositionally biased region" description="Low complexity" evidence="5">
    <location>
        <begin position="1062"/>
        <end position="1083"/>
    </location>
</feature>
<keyword evidence="2" id="KW-0963">Cytoplasm</keyword>
<feature type="compositionally biased region" description="Polar residues" evidence="5">
    <location>
        <begin position="1038"/>
        <end position="1058"/>
    </location>
</feature>
<keyword evidence="4" id="KW-0175">Coiled coil</keyword>
<feature type="compositionally biased region" description="Basic and acidic residues" evidence="5">
    <location>
        <begin position="219"/>
        <end position="251"/>
    </location>
</feature>
<feature type="compositionally biased region" description="Basic and acidic residues" evidence="5">
    <location>
        <begin position="273"/>
        <end position="317"/>
    </location>
</feature>
<dbReference type="PANTHER" id="PTHR23169:SF23">
    <property type="entry name" value="SHORT STOP, ISOFORM H"/>
    <property type="match status" value="1"/>
</dbReference>
<feature type="compositionally biased region" description="Polar residues" evidence="5">
    <location>
        <begin position="321"/>
        <end position="352"/>
    </location>
</feature>
<dbReference type="Gene3D" id="3.30.920.20">
    <property type="entry name" value="Gas2-like domain"/>
    <property type="match status" value="1"/>
</dbReference>
<keyword evidence="3" id="KW-0206">Cytoskeleton</keyword>
<dbReference type="InterPro" id="IPR002048">
    <property type="entry name" value="EF_hand_dom"/>
</dbReference>
<feature type="region of interest" description="Disordered" evidence="5">
    <location>
        <begin position="1709"/>
        <end position="1728"/>
    </location>
</feature>
<evidence type="ECO:0000256" key="1">
    <source>
        <dbReference type="ARBA" id="ARBA00004245"/>
    </source>
</evidence>
<dbReference type="GO" id="GO:0005509">
    <property type="term" value="F:calcium ion binding"/>
    <property type="evidence" value="ECO:0007669"/>
    <property type="project" value="InterPro"/>
</dbReference>
<dbReference type="GO" id="GO:0005886">
    <property type="term" value="C:plasma membrane"/>
    <property type="evidence" value="ECO:0007669"/>
    <property type="project" value="UniProtKB-SubCell"/>
</dbReference>
<dbReference type="GO" id="GO:0045104">
    <property type="term" value="P:intermediate filament cytoskeleton organization"/>
    <property type="evidence" value="ECO:0007669"/>
    <property type="project" value="InterPro"/>
</dbReference>
<dbReference type="SUPFAM" id="SSF46966">
    <property type="entry name" value="Spectrin repeat"/>
    <property type="match status" value="9"/>
</dbReference>
<feature type="compositionally biased region" description="Low complexity" evidence="5">
    <location>
        <begin position="353"/>
        <end position="369"/>
    </location>
</feature>
<feature type="coiled-coil region" evidence="4">
    <location>
        <begin position="1604"/>
        <end position="1655"/>
    </location>
</feature>